<evidence type="ECO:0000313" key="3">
    <source>
        <dbReference type="Proteomes" id="UP000241690"/>
    </source>
</evidence>
<dbReference type="STRING" id="983964.A0A2T4AQV0"/>
<reference evidence="2 3" key="1">
    <citation type="submission" date="2016-07" db="EMBL/GenBank/DDBJ databases">
        <title>Multiple horizontal gene transfer events from other fungi enriched the ability of initially mycotrophic Trichoderma (Ascomycota) to feed on dead plant biomass.</title>
        <authorList>
            <consortium name="DOE Joint Genome Institute"/>
            <person name="Aerts A."/>
            <person name="Atanasova L."/>
            <person name="Chenthamara K."/>
            <person name="Zhang J."/>
            <person name="Grujic M."/>
            <person name="Henrissat B."/>
            <person name="Kuo A."/>
            <person name="Salamov A."/>
            <person name="Lipzen A."/>
            <person name="Labutti K."/>
            <person name="Barry K."/>
            <person name="Miao Y."/>
            <person name="Rahimi M.J."/>
            <person name="Shen Q."/>
            <person name="Grigoriev I.V."/>
            <person name="Kubicek C.P."/>
            <person name="Druzhinina I.S."/>
        </authorList>
    </citation>
    <scope>NUCLEOTIDE SEQUENCE [LARGE SCALE GENOMIC DNA]</scope>
    <source>
        <strain evidence="2 3">CBS 226.95</strain>
    </source>
</reference>
<dbReference type="Proteomes" id="UP000241690">
    <property type="component" value="Unassembled WGS sequence"/>
</dbReference>
<dbReference type="EMBL" id="KZ679676">
    <property type="protein sequence ID" value="PTB59442.1"/>
    <property type="molecule type" value="Genomic_DNA"/>
</dbReference>
<evidence type="ECO:0000256" key="1">
    <source>
        <dbReference type="SAM" id="MobiDB-lite"/>
    </source>
</evidence>
<sequence length="253" mass="28432">MQMQQRQRFIQQQDWLGNIPMTVSYVAVDLLAQQHRLAVAAMPSSRGLMPEPLKPYTGSFIQQYALPCSHTIFKKLEDSEALSKENDINEPLLRIRDPDIIQNLRGRPRLPNNKKMTVPSALIADDDEDEAPQPRSSRSTQRRQPKQTPRSHRLKRRAKPSARRNLSQFKVTGSQRSSQGRGRSRSRGTSSQRTTSSRSQGGRRVSTARLTAIAAAVEEAEDEDEDEDEAEDCIEVIPATQPGDDDVDELAGM</sequence>
<organism evidence="2 3">
    <name type="scientific">Trichoderma harzianum CBS 226.95</name>
    <dbReference type="NCBI Taxonomy" id="983964"/>
    <lineage>
        <taxon>Eukaryota</taxon>
        <taxon>Fungi</taxon>
        <taxon>Dikarya</taxon>
        <taxon>Ascomycota</taxon>
        <taxon>Pezizomycotina</taxon>
        <taxon>Sordariomycetes</taxon>
        <taxon>Hypocreomycetidae</taxon>
        <taxon>Hypocreales</taxon>
        <taxon>Hypocreaceae</taxon>
        <taxon>Trichoderma</taxon>
    </lineage>
</organism>
<dbReference type="RefSeq" id="XP_024779119.1">
    <property type="nucleotide sequence ID" value="XM_024912562.1"/>
</dbReference>
<name>A0A2T4AQV0_TRIHA</name>
<dbReference type="GeneID" id="36621121"/>
<feature type="compositionally biased region" description="Low complexity" evidence="1">
    <location>
        <begin position="172"/>
        <end position="204"/>
    </location>
</feature>
<feature type="compositionally biased region" description="Basic residues" evidence="1">
    <location>
        <begin position="140"/>
        <end position="162"/>
    </location>
</feature>
<accession>A0A2T4AQV0</accession>
<gene>
    <name evidence="2" type="ORF">M431DRAFT_13739</name>
</gene>
<evidence type="ECO:0000313" key="2">
    <source>
        <dbReference type="EMBL" id="PTB59442.1"/>
    </source>
</evidence>
<feature type="region of interest" description="Disordered" evidence="1">
    <location>
        <begin position="104"/>
        <end position="208"/>
    </location>
</feature>
<keyword evidence="3" id="KW-1185">Reference proteome</keyword>
<protein>
    <submittedName>
        <fullName evidence="2">Uncharacterized protein</fullName>
    </submittedName>
</protein>
<proteinExistence type="predicted"/>
<dbReference type="AlphaFoldDB" id="A0A2T4AQV0"/>